<proteinExistence type="predicted"/>
<organism evidence="1">
    <name type="scientific">marine metagenome</name>
    <dbReference type="NCBI Taxonomy" id="408172"/>
    <lineage>
        <taxon>unclassified sequences</taxon>
        <taxon>metagenomes</taxon>
        <taxon>ecological metagenomes</taxon>
    </lineage>
</organism>
<protein>
    <submittedName>
        <fullName evidence="1">Uncharacterized protein</fullName>
    </submittedName>
</protein>
<reference evidence="1" key="1">
    <citation type="submission" date="2018-05" db="EMBL/GenBank/DDBJ databases">
        <authorList>
            <person name="Lanie J.A."/>
            <person name="Ng W.-L."/>
            <person name="Kazmierczak K.M."/>
            <person name="Andrzejewski T.M."/>
            <person name="Davidsen T.M."/>
            <person name="Wayne K.J."/>
            <person name="Tettelin H."/>
            <person name="Glass J.I."/>
            <person name="Rusch D."/>
            <person name="Podicherti R."/>
            <person name="Tsui H.-C.T."/>
            <person name="Winkler M.E."/>
        </authorList>
    </citation>
    <scope>NUCLEOTIDE SEQUENCE</scope>
</reference>
<dbReference type="AlphaFoldDB" id="A0A381U7D4"/>
<feature type="non-terminal residue" evidence="1">
    <location>
        <position position="24"/>
    </location>
</feature>
<dbReference type="EMBL" id="UINC01005880">
    <property type="protein sequence ID" value="SVA24132.1"/>
    <property type="molecule type" value="Genomic_DNA"/>
</dbReference>
<sequence length="24" mass="2658">MSAQDKLKLNTIESAINDIRLGKV</sequence>
<evidence type="ECO:0000313" key="1">
    <source>
        <dbReference type="EMBL" id="SVA24132.1"/>
    </source>
</evidence>
<accession>A0A381U7D4</accession>
<gene>
    <name evidence="1" type="ORF">METZ01_LOCUS76986</name>
</gene>
<name>A0A381U7D4_9ZZZZ</name>